<reference evidence="1" key="1">
    <citation type="journal article" date="2014" name="Front. Microbiol.">
        <title>High frequency of phylogenetically diverse reductive dehalogenase-homologous genes in deep subseafloor sedimentary metagenomes.</title>
        <authorList>
            <person name="Kawai M."/>
            <person name="Futagami T."/>
            <person name="Toyoda A."/>
            <person name="Takaki Y."/>
            <person name="Nishi S."/>
            <person name="Hori S."/>
            <person name="Arai W."/>
            <person name="Tsubouchi T."/>
            <person name="Morono Y."/>
            <person name="Uchiyama I."/>
            <person name="Ito T."/>
            <person name="Fujiyama A."/>
            <person name="Inagaki F."/>
            <person name="Takami H."/>
        </authorList>
    </citation>
    <scope>NUCLEOTIDE SEQUENCE</scope>
    <source>
        <strain evidence="1">Expedition CK06-06</strain>
    </source>
</reference>
<protein>
    <submittedName>
        <fullName evidence="1">Uncharacterized protein</fullName>
    </submittedName>
</protein>
<proteinExistence type="predicted"/>
<feature type="non-terminal residue" evidence="1">
    <location>
        <position position="53"/>
    </location>
</feature>
<gene>
    <name evidence="1" type="ORF">S01H4_12897</name>
</gene>
<name>X0ZGD9_9ZZZZ</name>
<organism evidence="1">
    <name type="scientific">marine sediment metagenome</name>
    <dbReference type="NCBI Taxonomy" id="412755"/>
    <lineage>
        <taxon>unclassified sequences</taxon>
        <taxon>metagenomes</taxon>
        <taxon>ecological metagenomes</taxon>
    </lineage>
</organism>
<dbReference type="EMBL" id="BART01005625">
    <property type="protein sequence ID" value="GAG68369.1"/>
    <property type="molecule type" value="Genomic_DNA"/>
</dbReference>
<evidence type="ECO:0000313" key="1">
    <source>
        <dbReference type="EMBL" id="GAG68369.1"/>
    </source>
</evidence>
<comment type="caution">
    <text evidence="1">The sequence shown here is derived from an EMBL/GenBank/DDBJ whole genome shotgun (WGS) entry which is preliminary data.</text>
</comment>
<dbReference type="AlphaFoldDB" id="X0ZGD9"/>
<sequence>MAKKLGVLSFRVSGVEVDAYSGVSSFTTDSIDFSDYSKAWVVYLDSTHSAGSP</sequence>
<accession>X0ZGD9</accession>